<sequence length="157" mass="16892">MSRRNRIASASTAFLIDSGERTVVSAIMKGNAMRRLCAGFTLIELVVVMAIIGLLLTIALPRYMHSIDRGKEQVRAQNLAVMRDAIDKYYGDNGAYPDTLDELVTRHYLRAIPVDPVNGDDKWAVVASPDDNKTGVYDILPASGPQGAASDAAGAGQ</sequence>
<dbReference type="InterPro" id="IPR000983">
    <property type="entry name" value="Bac_GSPG_pilin"/>
</dbReference>
<dbReference type="PRINTS" id="PR00813">
    <property type="entry name" value="BCTERIALGSPG"/>
</dbReference>
<evidence type="ECO:0000256" key="1">
    <source>
        <dbReference type="ARBA" id="ARBA00022481"/>
    </source>
</evidence>
<gene>
    <name evidence="3" type="ORF">SAMN05192539_104640</name>
</gene>
<dbReference type="PANTHER" id="PTHR30093">
    <property type="entry name" value="GENERAL SECRETION PATHWAY PROTEIN G"/>
    <property type="match status" value="1"/>
</dbReference>
<evidence type="ECO:0000256" key="2">
    <source>
        <dbReference type="SAM" id="Phobius"/>
    </source>
</evidence>
<organism evidence="3 4">
    <name type="scientific">Paraburkholderia diazotrophica</name>
    <dbReference type="NCBI Taxonomy" id="667676"/>
    <lineage>
        <taxon>Bacteria</taxon>
        <taxon>Pseudomonadati</taxon>
        <taxon>Pseudomonadota</taxon>
        <taxon>Betaproteobacteria</taxon>
        <taxon>Burkholderiales</taxon>
        <taxon>Burkholderiaceae</taxon>
        <taxon>Paraburkholderia</taxon>
    </lineage>
</organism>
<reference evidence="4" key="1">
    <citation type="submission" date="2016-10" db="EMBL/GenBank/DDBJ databases">
        <authorList>
            <person name="Varghese N."/>
            <person name="Submissions S."/>
        </authorList>
    </citation>
    <scope>NUCLEOTIDE SEQUENCE [LARGE SCALE GENOMIC DNA]</scope>
    <source>
        <strain evidence="4">LMG 26031</strain>
    </source>
</reference>
<dbReference type="Pfam" id="PF07963">
    <property type="entry name" value="N_methyl"/>
    <property type="match status" value="1"/>
</dbReference>
<proteinExistence type="predicted"/>
<dbReference type="EMBL" id="FNYE01000046">
    <property type="protein sequence ID" value="SEK10012.1"/>
    <property type="molecule type" value="Genomic_DNA"/>
</dbReference>
<dbReference type="PANTHER" id="PTHR30093:SF47">
    <property type="entry name" value="TYPE IV PILUS NON-CORE MINOR PILIN PILE"/>
    <property type="match status" value="1"/>
</dbReference>
<name>A0A1H7ED57_9BURK</name>
<dbReference type="GO" id="GO:0015628">
    <property type="term" value="P:protein secretion by the type II secretion system"/>
    <property type="evidence" value="ECO:0007669"/>
    <property type="project" value="InterPro"/>
</dbReference>
<keyword evidence="4" id="KW-1185">Reference proteome</keyword>
<keyword evidence="1" id="KW-0488">Methylation</keyword>
<keyword evidence="2" id="KW-0472">Membrane</keyword>
<feature type="transmembrane region" description="Helical" evidence="2">
    <location>
        <begin position="41"/>
        <end position="61"/>
    </location>
</feature>
<dbReference type="SUPFAM" id="SSF54523">
    <property type="entry name" value="Pili subunits"/>
    <property type="match status" value="1"/>
</dbReference>
<dbReference type="Gene3D" id="3.30.700.10">
    <property type="entry name" value="Glycoprotein, Type 4 Pilin"/>
    <property type="match status" value="1"/>
</dbReference>
<accession>A0A1H7ED57</accession>
<protein>
    <submittedName>
        <fullName evidence="3">General secretion pathway protein G</fullName>
    </submittedName>
</protein>
<dbReference type="GO" id="GO:0015627">
    <property type="term" value="C:type II protein secretion system complex"/>
    <property type="evidence" value="ECO:0007669"/>
    <property type="project" value="InterPro"/>
</dbReference>
<evidence type="ECO:0000313" key="4">
    <source>
        <dbReference type="Proteomes" id="UP000198866"/>
    </source>
</evidence>
<keyword evidence="2" id="KW-0812">Transmembrane</keyword>
<dbReference type="PROSITE" id="PS00409">
    <property type="entry name" value="PROKAR_NTER_METHYL"/>
    <property type="match status" value="1"/>
</dbReference>
<dbReference type="Proteomes" id="UP000198866">
    <property type="component" value="Unassembled WGS sequence"/>
</dbReference>
<evidence type="ECO:0000313" key="3">
    <source>
        <dbReference type="EMBL" id="SEK10012.1"/>
    </source>
</evidence>
<dbReference type="InterPro" id="IPR045584">
    <property type="entry name" value="Pilin-like"/>
</dbReference>
<dbReference type="NCBIfam" id="TIGR02532">
    <property type="entry name" value="IV_pilin_GFxxxE"/>
    <property type="match status" value="1"/>
</dbReference>
<keyword evidence="2" id="KW-1133">Transmembrane helix</keyword>
<dbReference type="AlphaFoldDB" id="A0A1H7ED57"/>
<dbReference type="STRING" id="667676.SAMN05192539_104640"/>
<dbReference type="InterPro" id="IPR012902">
    <property type="entry name" value="N_methyl_site"/>
</dbReference>